<dbReference type="PANTHER" id="PTHR23112">
    <property type="entry name" value="G PROTEIN-COUPLED RECEPTOR 157-RELATED"/>
    <property type="match status" value="1"/>
</dbReference>
<evidence type="ECO:0000256" key="4">
    <source>
        <dbReference type="ARBA" id="ARBA00023136"/>
    </source>
</evidence>
<evidence type="ECO:0000313" key="8">
    <source>
        <dbReference type="EMBL" id="CAE0411534.1"/>
    </source>
</evidence>
<accession>A0A7S3L4C1</accession>
<dbReference type="GO" id="GO:0007166">
    <property type="term" value="P:cell surface receptor signaling pathway"/>
    <property type="evidence" value="ECO:0007669"/>
    <property type="project" value="InterPro"/>
</dbReference>
<evidence type="ECO:0000256" key="3">
    <source>
        <dbReference type="ARBA" id="ARBA00022989"/>
    </source>
</evidence>
<proteinExistence type="predicted"/>
<gene>
    <name evidence="8" type="ORF">ACOF00016_LOCUS8856</name>
</gene>
<evidence type="ECO:0000256" key="1">
    <source>
        <dbReference type="ARBA" id="ARBA00004141"/>
    </source>
</evidence>
<dbReference type="AlphaFoldDB" id="A0A7S3L4C1"/>
<dbReference type="GO" id="GO:0007189">
    <property type="term" value="P:adenylate cyclase-activating G protein-coupled receptor signaling pathway"/>
    <property type="evidence" value="ECO:0007669"/>
    <property type="project" value="TreeGrafter"/>
</dbReference>
<evidence type="ECO:0000256" key="2">
    <source>
        <dbReference type="ARBA" id="ARBA00022692"/>
    </source>
</evidence>
<feature type="transmembrane region" description="Helical" evidence="6">
    <location>
        <begin position="185"/>
        <end position="207"/>
    </location>
</feature>
<feature type="transmembrane region" description="Helical" evidence="6">
    <location>
        <begin position="92"/>
        <end position="115"/>
    </location>
</feature>
<evidence type="ECO:0000256" key="6">
    <source>
        <dbReference type="SAM" id="Phobius"/>
    </source>
</evidence>
<dbReference type="Gene3D" id="1.20.1070.10">
    <property type="entry name" value="Rhodopsin 7-helix transmembrane proteins"/>
    <property type="match status" value="1"/>
</dbReference>
<dbReference type="EMBL" id="HBIM01010597">
    <property type="protein sequence ID" value="CAE0411534.1"/>
    <property type="molecule type" value="Transcribed_RNA"/>
</dbReference>
<feature type="domain" description="G-protein coupled receptors family 2 profile 2" evidence="7">
    <location>
        <begin position="12"/>
        <end position="310"/>
    </location>
</feature>
<feature type="transmembrane region" description="Helical" evidence="6">
    <location>
        <begin position="12"/>
        <end position="35"/>
    </location>
</feature>
<feature type="compositionally biased region" description="Basic and acidic residues" evidence="5">
    <location>
        <begin position="393"/>
        <end position="403"/>
    </location>
</feature>
<dbReference type="PROSITE" id="PS51257">
    <property type="entry name" value="PROKAR_LIPOPROTEIN"/>
    <property type="match status" value="1"/>
</dbReference>
<keyword evidence="3 6" id="KW-1133">Transmembrane helix</keyword>
<feature type="region of interest" description="Disordered" evidence="5">
    <location>
        <begin position="434"/>
        <end position="464"/>
    </location>
</feature>
<feature type="transmembrane region" description="Helical" evidence="6">
    <location>
        <begin position="250"/>
        <end position="270"/>
    </location>
</feature>
<dbReference type="GO" id="GO:0005886">
    <property type="term" value="C:plasma membrane"/>
    <property type="evidence" value="ECO:0007669"/>
    <property type="project" value="TreeGrafter"/>
</dbReference>
<dbReference type="InterPro" id="IPR017981">
    <property type="entry name" value="GPCR_2-like_7TM"/>
</dbReference>
<feature type="transmembrane region" description="Helical" evidence="6">
    <location>
        <begin position="282"/>
        <end position="308"/>
    </location>
</feature>
<evidence type="ECO:0000259" key="7">
    <source>
        <dbReference type="PROSITE" id="PS50261"/>
    </source>
</evidence>
<dbReference type="PROSITE" id="PS50261">
    <property type="entry name" value="G_PROTEIN_RECEP_F2_4"/>
    <property type="match status" value="1"/>
</dbReference>
<feature type="compositionally biased region" description="Low complexity" evidence="5">
    <location>
        <begin position="379"/>
        <end position="390"/>
    </location>
</feature>
<protein>
    <recommendedName>
        <fullName evidence="7">G-protein coupled receptors family 2 profile 2 domain-containing protein</fullName>
    </recommendedName>
</protein>
<name>A0A7S3L4C1_9STRA</name>
<feature type="transmembrane region" description="Helical" evidence="6">
    <location>
        <begin position="136"/>
        <end position="155"/>
    </location>
</feature>
<reference evidence="8" key="1">
    <citation type="submission" date="2021-01" db="EMBL/GenBank/DDBJ databases">
        <authorList>
            <person name="Corre E."/>
            <person name="Pelletier E."/>
            <person name="Niang G."/>
            <person name="Scheremetjew M."/>
            <person name="Finn R."/>
            <person name="Kale V."/>
            <person name="Holt S."/>
            <person name="Cochrane G."/>
            <person name="Meng A."/>
            <person name="Brown T."/>
            <person name="Cohen L."/>
        </authorList>
    </citation>
    <scope>NUCLEOTIDE SEQUENCE</scope>
    <source>
        <strain evidence="8">CCMP127</strain>
    </source>
</reference>
<evidence type="ECO:0000256" key="5">
    <source>
        <dbReference type="SAM" id="MobiDB-lite"/>
    </source>
</evidence>
<dbReference type="GO" id="GO:0004930">
    <property type="term" value="F:G protein-coupled receptor activity"/>
    <property type="evidence" value="ECO:0007669"/>
    <property type="project" value="TreeGrafter"/>
</dbReference>
<organism evidence="8">
    <name type="scientific">Amphora coffeiformis</name>
    <dbReference type="NCBI Taxonomy" id="265554"/>
    <lineage>
        <taxon>Eukaryota</taxon>
        <taxon>Sar</taxon>
        <taxon>Stramenopiles</taxon>
        <taxon>Ochrophyta</taxon>
        <taxon>Bacillariophyta</taxon>
        <taxon>Bacillariophyceae</taxon>
        <taxon>Bacillariophycidae</taxon>
        <taxon>Thalassiophysales</taxon>
        <taxon>Catenulaceae</taxon>
        <taxon>Amphora</taxon>
    </lineage>
</organism>
<feature type="compositionally biased region" description="Low complexity" evidence="5">
    <location>
        <begin position="453"/>
        <end position="464"/>
    </location>
</feature>
<dbReference type="SUPFAM" id="SSF81321">
    <property type="entry name" value="Family A G protein-coupled receptor-like"/>
    <property type="match status" value="1"/>
</dbReference>
<feature type="region of interest" description="Disordered" evidence="5">
    <location>
        <begin position="347"/>
        <end position="408"/>
    </location>
</feature>
<comment type="subcellular location">
    <subcellularLocation>
        <location evidence="1">Membrane</location>
        <topology evidence="1">Multi-pass membrane protein</topology>
    </subcellularLocation>
</comment>
<feature type="transmembrane region" description="Helical" evidence="6">
    <location>
        <begin position="47"/>
        <end position="72"/>
    </location>
</feature>
<keyword evidence="4 6" id="KW-0472">Membrane</keyword>
<keyword evidence="2 6" id="KW-0812">Transmembrane</keyword>
<sequence length="464" mass="52288">MKVLTYPQELTALGIAWFTASCSIAGSCCIIYLICSRRNRQRRINTFGRLMLGLCICDVINSFWLLWQGILLPRATSPRAFAMGNRATCSTLGFFVQFGFSVAFYNGMLSCYYLLTIRYGMSQEQIQKKYEIYMHALSLGFPLISAIIGVSLGAFNETFAGPSCWIADYPEGCDGSPEKPCKGYLLGYLMAGGPVGVIFLCIITNLFRIYRHVKRCTLTRTRQQRRRQQPSVATLATQQEKRLQQVAMQAYLYVLVFCLTFVFGFVTQSMEAGADDNEWDETAIFPLIILHEVFYPLQGFWNFFIYCIPRYAAVRQEFPEASFWWICVQALKRDAQDVPVIRRRSSDGLDLPSRHQKATGALPGLRSGDSHPALPPQTVSPEPSKVSVPSNIHNDHHETDGRAKLPASEPVQDMNFSLDEKFDVSSHVIVSSSTIEKDGHRYDRRTKRKDDNAAAADCDNVGCQ</sequence>
<dbReference type="PANTHER" id="PTHR23112:SF0">
    <property type="entry name" value="TRANSMEMBRANE PROTEIN 116"/>
    <property type="match status" value="1"/>
</dbReference>